<dbReference type="AlphaFoldDB" id="A0A834WPT0"/>
<accession>A0A834WPT0</accession>
<sequence>MDRNGMHEGVNGQVAFQQL</sequence>
<dbReference type="Proteomes" id="UP000634136">
    <property type="component" value="Unassembled WGS sequence"/>
</dbReference>
<dbReference type="EMBL" id="JAAIUW010000005">
    <property type="protein sequence ID" value="KAF7830152.1"/>
    <property type="molecule type" value="Genomic_DNA"/>
</dbReference>
<evidence type="ECO:0000313" key="2">
    <source>
        <dbReference type="Proteomes" id="UP000634136"/>
    </source>
</evidence>
<name>A0A834WPT0_9FABA</name>
<comment type="caution">
    <text evidence="1">The sequence shown here is derived from an EMBL/GenBank/DDBJ whole genome shotgun (WGS) entry which is preliminary data.</text>
</comment>
<organism evidence="1 2">
    <name type="scientific">Senna tora</name>
    <dbReference type="NCBI Taxonomy" id="362788"/>
    <lineage>
        <taxon>Eukaryota</taxon>
        <taxon>Viridiplantae</taxon>
        <taxon>Streptophyta</taxon>
        <taxon>Embryophyta</taxon>
        <taxon>Tracheophyta</taxon>
        <taxon>Spermatophyta</taxon>
        <taxon>Magnoliopsida</taxon>
        <taxon>eudicotyledons</taxon>
        <taxon>Gunneridae</taxon>
        <taxon>Pentapetalae</taxon>
        <taxon>rosids</taxon>
        <taxon>fabids</taxon>
        <taxon>Fabales</taxon>
        <taxon>Fabaceae</taxon>
        <taxon>Caesalpinioideae</taxon>
        <taxon>Cassia clade</taxon>
        <taxon>Senna</taxon>
    </lineage>
</organism>
<gene>
    <name evidence="1" type="ORF">G2W53_012485</name>
</gene>
<proteinExistence type="predicted"/>
<keyword evidence="2" id="KW-1185">Reference proteome</keyword>
<protein>
    <submittedName>
        <fullName evidence="1">Uncharacterized protein</fullName>
    </submittedName>
</protein>
<evidence type="ECO:0000313" key="1">
    <source>
        <dbReference type="EMBL" id="KAF7830152.1"/>
    </source>
</evidence>
<reference evidence="1" key="1">
    <citation type="submission" date="2020-09" db="EMBL/GenBank/DDBJ databases">
        <title>Genome-Enabled Discovery of Anthraquinone Biosynthesis in Senna tora.</title>
        <authorList>
            <person name="Kang S.-H."/>
            <person name="Pandey R.P."/>
            <person name="Lee C.-M."/>
            <person name="Sim J.-S."/>
            <person name="Jeong J.-T."/>
            <person name="Choi B.-S."/>
            <person name="Jung M."/>
            <person name="Ginzburg D."/>
            <person name="Zhao K."/>
            <person name="Won S.Y."/>
            <person name="Oh T.-J."/>
            <person name="Yu Y."/>
            <person name="Kim N.-H."/>
            <person name="Lee O.R."/>
            <person name="Lee T.-H."/>
            <person name="Bashyal P."/>
            <person name="Kim T.-S."/>
            <person name="Lee W.-H."/>
            <person name="Kawkins C."/>
            <person name="Kim C.-K."/>
            <person name="Kim J.S."/>
            <person name="Ahn B.O."/>
            <person name="Rhee S.Y."/>
            <person name="Sohng J.K."/>
        </authorList>
    </citation>
    <scope>NUCLEOTIDE SEQUENCE</scope>
    <source>
        <tissue evidence="1">Leaf</tissue>
    </source>
</reference>